<dbReference type="PANTHER" id="PTHR30386:SF26">
    <property type="entry name" value="TRANSPORT PROTEIN COMB"/>
    <property type="match status" value="1"/>
</dbReference>
<protein>
    <submittedName>
        <fullName evidence="6">Biotin-lipoyl like</fullName>
    </submittedName>
</protein>
<dbReference type="InterPro" id="IPR050739">
    <property type="entry name" value="MFP"/>
</dbReference>
<dbReference type="GO" id="GO:1990195">
    <property type="term" value="C:macrolide transmembrane transporter complex"/>
    <property type="evidence" value="ECO:0007669"/>
    <property type="project" value="InterPro"/>
</dbReference>
<keyword evidence="3 5" id="KW-1133">Transmembrane helix</keyword>
<name>A0A1M5CWJ7_9BACT</name>
<keyword evidence="2 5" id="KW-0812">Transmembrane</keyword>
<keyword evidence="4 5" id="KW-0472">Membrane</keyword>
<evidence type="ECO:0000256" key="3">
    <source>
        <dbReference type="ARBA" id="ARBA00022989"/>
    </source>
</evidence>
<dbReference type="AlphaFoldDB" id="A0A1M5CWJ7"/>
<organism evidence="6 7">
    <name type="scientific">Dysgonomonas macrotermitis</name>
    <dbReference type="NCBI Taxonomy" id="1346286"/>
    <lineage>
        <taxon>Bacteria</taxon>
        <taxon>Pseudomonadati</taxon>
        <taxon>Bacteroidota</taxon>
        <taxon>Bacteroidia</taxon>
        <taxon>Bacteroidales</taxon>
        <taxon>Dysgonomonadaceae</taxon>
        <taxon>Dysgonomonas</taxon>
    </lineage>
</organism>
<dbReference type="OrthoDB" id="7057889at2"/>
<dbReference type="Proteomes" id="UP000184480">
    <property type="component" value="Unassembled WGS sequence"/>
</dbReference>
<dbReference type="GO" id="GO:1990961">
    <property type="term" value="P:xenobiotic detoxification by transmembrane export across the plasma membrane"/>
    <property type="evidence" value="ECO:0007669"/>
    <property type="project" value="InterPro"/>
</dbReference>
<evidence type="ECO:0000313" key="7">
    <source>
        <dbReference type="Proteomes" id="UP000184480"/>
    </source>
</evidence>
<keyword evidence="7" id="KW-1185">Reference proteome</keyword>
<sequence>MMEDEINQKHKDLELRSDEVKDILSRSPHVLVRCGTAAICVILGLIFIGCFVFRYPDVVSGGVSVTTQNPPSWLVAKSDGRLKQLYIEDKQMVGQGDVIAVIDNPAKTEDVMLVKKNLTERTIVSDSLVNLPSELLSRTYELGELQSTFSIFIKAAVNYDNFISLNLTKEDEKSIHQQIKGRTVYSSNLYSQLELKRKESELAKSTFDRDKSLYEKGVLSKSEMEESEQNYLSIRQVLQQLEATILSENIENTKLANSASKLTVEYLQDKNSKYSELASAYRELISEIENWEQKYLLVAPQAGTVTFNTYWSKNQTVKTGDRVFVVVPSYQGDLIGKVEIAESGAGKVKVGQQANLKMSGYPYLEYGVLQGTVKNISLVTNENKYTIEIALSSGVKSTTGVVFDFTGELNGTAEIITEDRSIANRILSPLRYLLNNNFR</sequence>
<evidence type="ECO:0000256" key="4">
    <source>
        <dbReference type="ARBA" id="ARBA00023136"/>
    </source>
</evidence>
<dbReference type="RefSeq" id="WP_062178380.1">
    <property type="nucleotide sequence ID" value="NZ_BBXL01000004.1"/>
</dbReference>
<dbReference type="InterPro" id="IPR030190">
    <property type="entry name" value="MacA_alpha-hairpin_sf"/>
</dbReference>
<dbReference type="Gene3D" id="6.10.140.1990">
    <property type="match status" value="1"/>
</dbReference>
<accession>A0A1M5CWJ7</accession>
<evidence type="ECO:0000256" key="2">
    <source>
        <dbReference type="ARBA" id="ARBA00022692"/>
    </source>
</evidence>
<proteinExistence type="predicted"/>
<dbReference type="STRING" id="1346286.SAMN05444362_1082"/>
<evidence type="ECO:0000313" key="6">
    <source>
        <dbReference type="EMBL" id="SHF59094.1"/>
    </source>
</evidence>
<comment type="subcellular location">
    <subcellularLocation>
        <location evidence="1">Membrane</location>
        <topology evidence="1">Single-pass membrane protein</topology>
    </subcellularLocation>
</comment>
<dbReference type="EMBL" id="FQUC01000008">
    <property type="protein sequence ID" value="SHF59094.1"/>
    <property type="molecule type" value="Genomic_DNA"/>
</dbReference>
<evidence type="ECO:0000256" key="1">
    <source>
        <dbReference type="ARBA" id="ARBA00004167"/>
    </source>
</evidence>
<feature type="transmembrane region" description="Helical" evidence="5">
    <location>
        <begin position="30"/>
        <end position="55"/>
    </location>
</feature>
<dbReference type="GO" id="GO:0019898">
    <property type="term" value="C:extrinsic component of membrane"/>
    <property type="evidence" value="ECO:0007669"/>
    <property type="project" value="InterPro"/>
</dbReference>
<reference evidence="7" key="1">
    <citation type="submission" date="2016-11" db="EMBL/GenBank/DDBJ databases">
        <authorList>
            <person name="Varghese N."/>
            <person name="Submissions S."/>
        </authorList>
    </citation>
    <scope>NUCLEOTIDE SEQUENCE [LARGE SCALE GENOMIC DNA]</scope>
    <source>
        <strain evidence="7">DSM 27370</strain>
    </source>
</reference>
<dbReference type="PANTHER" id="PTHR30386">
    <property type="entry name" value="MEMBRANE FUSION SUBUNIT OF EMRAB-TOLC MULTIDRUG EFFLUX PUMP"/>
    <property type="match status" value="1"/>
</dbReference>
<evidence type="ECO:0000256" key="5">
    <source>
        <dbReference type="SAM" id="Phobius"/>
    </source>
</evidence>
<dbReference type="PRINTS" id="PR01490">
    <property type="entry name" value="RTXTOXIND"/>
</dbReference>
<gene>
    <name evidence="6" type="ORF">SAMN05444362_1082</name>
</gene>